<evidence type="ECO:0000256" key="7">
    <source>
        <dbReference type="ARBA" id="ARBA00022723"/>
    </source>
</evidence>
<dbReference type="CDD" id="cd11057">
    <property type="entry name" value="CYP313-like"/>
    <property type="match status" value="1"/>
</dbReference>
<evidence type="ECO:0008006" key="18">
    <source>
        <dbReference type="Google" id="ProtNLM"/>
    </source>
</evidence>
<evidence type="ECO:0000256" key="6">
    <source>
        <dbReference type="ARBA" id="ARBA00022617"/>
    </source>
</evidence>
<organism evidence="16 17">
    <name type="scientific">Aedes albopictus</name>
    <name type="common">Asian tiger mosquito</name>
    <name type="synonym">Stegomyia albopicta</name>
    <dbReference type="NCBI Taxonomy" id="7160"/>
    <lineage>
        <taxon>Eukaryota</taxon>
        <taxon>Metazoa</taxon>
        <taxon>Ecdysozoa</taxon>
        <taxon>Arthropoda</taxon>
        <taxon>Hexapoda</taxon>
        <taxon>Insecta</taxon>
        <taxon>Pterygota</taxon>
        <taxon>Neoptera</taxon>
        <taxon>Endopterygota</taxon>
        <taxon>Diptera</taxon>
        <taxon>Nematocera</taxon>
        <taxon>Culicoidea</taxon>
        <taxon>Culicidae</taxon>
        <taxon>Culicinae</taxon>
        <taxon>Aedini</taxon>
        <taxon>Aedes</taxon>
        <taxon>Stegomyia</taxon>
    </lineage>
</organism>
<dbReference type="PRINTS" id="PR00463">
    <property type="entry name" value="EP450I"/>
</dbReference>
<evidence type="ECO:0000256" key="3">
    <source>
        <dbReference type="ARBA" id="ARBA00004174"/>
    </source>
</evidence>
<comment type="subcellular location">
    <subcellularLocation>
        <location evidence="4">Endoplasmic reticulum membrane</location>
        <topology evidence="4">Peripheral membrane protein</topology>
    </subcellularLocation>
    <subcellularLocation>
        <location evidence="3">Microsome membrane</location>
        <topology evidence="3">Peripheral membrane protein</topology>
    </subcellularLocation>
</comment>
<dbReference type="InterPro" id="IPR017972">
    <property type="entry name" value="Cyt_P450_CS"/>
</dbReference>
<keyword evidence="12 14" id="KW-0503">Monooxygenase</keyword>
<evidence type="ECO:0000256" key="15">
    <source>
        <dbReference type="SAM" id="Phobius"/>
    </source>
</evidence>
<evidence type="ECO:0000256" key="4">
    <source>
        <dbReference type="ARBA" id="ARBA00004406"/>
    </source>
</evidence>
<keyword evidence="9" id="KW-0492">Microsome</keyword>
<dbReference type="PANTHER" id="PTHR24291">
    <property type="entry name" value="CYTOCHROME P450 FAMILY 4"/>
    <property type="match status" value="1"/>
</dbReference>
<evidence type="ECO:0000256" key="14">
    <source>
        <dbReference type="RuleBase" id="RU000461"/>
    </source>
</evidence>
<dbReference type="SUPFAM" id="SSF48264">
    <property type="entry name" value="Cytochrome P450"/>
    <property type="match status" value="1"/>
</dbReference>
<dbReference type="Proteomes" id="UP000069940">
    <property type="component" value="Unassembled WGS sequence"/>
</dbReference>
<dbReference type="Gene3D" id="1.10.630.10">
    <property type="entry name" value="Cytochrome P450"/>
    <property type="match status" value="1"/>
</dbReference>
<reference evidence="16" key="2">
    <citation type="submission" date="2025-05" db="UniProtKB">
        <authorList>
            <consortium name="EnsemblMetazoa"/>
        </authorList>
    </citation>
    <scope>IDENTIFICATION</scope>
    <source>
        <strain evidence="16">Foshan</strain>
    </source>
</reference>
<dbReference type="RefSeq" id="XP_062716924.1">
    <property type="nucleotide sequence ID" value="XM_062860940.1"/>
</dbReference>
<evidence type="ECO:0000256" key="2">
    <source>
        <dbReference type="ARBA" id="ARBA00003690"/>
    </source>
</evidence>
<dbReference type="GeneID" id="109413823"/>
<dbReference type="InterPro" id="IPR036396">
    <property type="entry name" value="Cyt_P450_sf"/>
</dbReference>
<evidence type="ECO:0000256" key="13">
    <source>
        <dbReference type="ARBA" id="ARBA00023136"/>
    </source>
</evidence>
<name>A0ABM1ZSR7_AEDAL</name>
<feature type="transmembrane region" description="Helical" evidence="15">
    <location>
        <begin position="6"/>
        <end position="23"/>
    </location>
</feature>
<proteinExistence type="inferred from homology"/>
<dbReference type="Pfam" id="PF00067">
    <property type="entry name" value="p450"/>
    <property type="match status" value="1"/>
</dbReference>
<sequence length="506" mass="57874">MWNFVIVYGLSALVLLAVYYRWTRRKAIAALAKMNGPPKLPLLGHVFLIKYTSQEKIFDFFINLGNAYPSPLGIQLGPIDFVIVYRPDHLQAVLSSPHCISRPIWYHFFRVSRGIFSSPAHIWKGQRKVLNQSFGPGILNSFVSIFNEKSAILTKMMAAHAGRGERDFSREMGKAALDTIYSTAFGLNFGFQEDPEGDKHLDSQEEFINLVLKRCFAVIYYIEKIYRLTKYYKREQEILNYARVVTNRIMRAKNADEILSGAIGLPSVKADETDGKKPQIFLDKLLELAVENKQQLSKDDIPEHLDTIIFAGNDTTATTMSNLLLMLAMHPDIQERVYQEVMEVCPDVDQPVSMEDIAKLTFTEMVCKETMRLFPVGPLIGRIAEADIKLDDEHMIPAGTQVGCAIYMVHKDRSIWGQNADEFDPDRFLPENIEKIHPYAYLPFSGGIRNCIGIRYAWVSMKIMIVHILRKYRLKTSLTMDQITLHYCILLKIANGCWISVEERNK</sequence>
<dbReference type="InterPro" id="IPR001128">
    <property type="entry name" value="Cyt_P450"/>
</dbReference>
<evidence type="ECO:0000256" key="12">
    <source>
        <dbReference type="ARBA" id="ARBA00023033"/>
    </source>
</evidence>
<keyword evidence="13 15" id="KW-0472">Membrane</keyword>
<keyword evidence="8" id="KW-0256">Endoplasmic reticulum</keyword>
<evidence type="ECO:0000313" key="16">
    <source>
        <dbReference type="EnsemblMetazoa" id="AALFPA23_021330.P31514"/>
    </source>
</evidence>
<dbReference type="InterPro" id="IPR002401">
    <property type="entry name" value="Cyt_P450_E_grp-I"/>
</dbReference>
<evidence type="ECO:0000256" key="1">
    <source>
        <dbReference type="ARBA" id="ARBA00001971"/>
    </source>
</evidence>
<evidence type="ECO:0000256" key="8">
    <source>
        <dbReference type="ARBA" id="ARBA00022824"/>
    </source>
</evidence>
<dbReference type="PROSITE" id="PS00086">
    <property type="entry name" value="CYTOCHROME_P450"/>
    <property type="match status" value="1"/>
</dbReference>
<keyword evidence="11 14" id="KW-0408">Iron</keyword>
<comment type="cofactor">
    <cofactor evidence="1">
        <name>heme</name>
        <dbReference type="ChEBI" id="CHEBI:30413"/>
    </cofactor>
</comment>
<dbReference type="PANTHER" id="PTHR24291:SF189">
    <property type="entry name" value="CYTOCHROME P450 4C3-RELATED"/>
    <property type="match status" value="1"/>
</dbReference>
<evidence type="ECO:0000256" key="5">
    <source>
        <dbReference type="ARBA" id="ARBA00010617"/>
    </source>
</evidence>
<keyword evidence="7 14" id="KW-0479">Metal-binding</keyword>
<comment type="similarity">
    <text evidence="5 14">Belongs to the cytochrome P450 family.</text>
</comment>
<dbReference type="EnsemblMetazoa" id="AALFPA23_021330.R31514">
    <property type="protein sequence ID" value="AALFPA23_021330.P31514"/>
    <property type="gene ID" value="AALFPA23_021330"/>
</dbReference>
<comment type="function">
    <text evidence="2">May be involved in the metabolism of insect hormones and in the breakdown of synthetic insecticides.</text>
</comment>
<dbReference type="InterPro" id="IPR050196">
    <property type="entry name" value="Cytochrome_P450_Monoox"/>
</dbReference>
<evidence type="ECO:0000256" key="10">
    <source>
        <dbReference type="ARBA" id="ARBA00023002"/>
    </source>
</evidence>
<accession>A0ABM1ZSR7</accession>
<evidence type="ECO:0000313" key="17">
    <source>
        <dbReference type="Proteomes" id="UP000069940"/>
    </source>
</evidence>
<evidence type="ECO:0000256" key="9">
    <source>
        <dbReference type="ARBA" id="ARBA00022848"/>
    </source>
</evidence>
<protein>
    <recommendedName>
        <fullName evidence="18">Cytochrome P450</fullName>
    </recommendedName>
</protein>
<reference evidence="17" key="1">
    <citation type="journal article" date="2015" name="Proc. Natl. Acad. Sci. U.S.A.">
        <title>Genome sequence of the Asian Tiger mosquito, Aedes albopictus, reveals insights into its biology, genetics, and evolution.</title>
        <authorList>
            <person name="Chen X.G."/>
            <person name="Jiang X."/>
            <person name="Gu J."/>
            <person name="Xu M."/>
            <person name="Wu Y."/>
            <person name="Deng Y."/>
            <person name="Zhang C."/>
            <person name="Bonizzoni M."/>
            <person name="Dermauw W."/>
            <person name="Vontas J."/>
            <person name="Armbruster P."/>
            <person name="Huang X."/>
            <person name="Yang Y."/>
            <person name="Zhang H."/>
            <person name="He W."/>
            <person name="Peng H."/>
            <person name="Liu Y."/>
            <person name="Wu K."/>
            <person name="Chen J."/>
            <person name="Lirakis M."/>
            <person name="Topalis P."/>
            <person name="Van Leeuwen T."/>
            <person name="Hall A.B."/>
            <person name="Jiang X."/>
            <person name="Thorpe C."/>
            <person name="Mueller R.L."/>
            <person name="Sun C."/>
            <person name="Waterhouse R.M."/>
            <person name="Yan G."/>
            <person name="Tu Z.J."/>
            <person name="Fang X."/>
            <person name="James A.A."/>
        </authorList>
    </citation>
    <scope>NUCLEOTIDE SEQUENCE [LARGE SCALE GENOMIC DNA]</scope>
    <source>
        <strain evidence="17">Foshan</strain>
    </source>
</reference>
<keyword evidence="15" id="KW-0812">Transmembrane</keyword>
<dbReference type="PRINTS" id="PR00385">
    <property type="entry name" value="P450"/>
</dbReference>
<keyword evidence="17" id="KW-1185">Reference proteome</keyword>
<keyword evidence="6 14" id="KW-0349">Heme</keyword>
<evidence type="ECO:0000256" key="11">
    <source>
        <dbReference type="ARBA" id="ARBA00023004"/>
    </source>
</evidence>
<keyword evidence="10 14" id="KW-0560">Oxidoreductase</keyword>
<keyword evidence="15" id="KW-1133">Transmembrane helix</keyword>